<evidence type="ECO:0000256" key="2">
    <source>
        <dbReference type="ARBA" id="ARBA00012759"/>
    </source>
</evidence>
<protein>
    <recommendedName>
        <fullName evidence="2">ubiquitinyl hydrolase 1</fullName>
        <ecNumber evidence="2">3.4.19.12</ecNumber>
    </recommendedName>
</protein>
<dbReference type="InterPro" id="IPR022105">
    <property type="entry name" value="DUF3645"/>
</dbReference>
<dbReference type="Pfam" id="PF12340">
    <property type="entry name" value="DUF3638"/>
    <property type="match status" value="1"/>
</dbReference>
<keyword evidence="4" id="KW-0833">Ubl conjugation pathway</keyword>
<dbReference type="PANTHER" id="PTHR13367">
    <property type="entry name" value="UBIQUITIN THIOESTERASE"/>
    <property type="match status" value="1"/>
</dbReference>
<keyword evidence="5" id="KW-0378">Hydrolase</keyword>
<feature type="domain" description="DUF3645" evidence="9">
    <location>
        <begin position="2265"/>
        <end position="2296"/>
    </location>
</feature>
<evidence type="ECO:0000256" key="5">
    <source>
        <dbReference type="ARBA" id="ARBA00022801"/>
    </source>
</evidence>
<feature type="region of interest" description="Disordered" evidence="7">
    <location>
        <begin position="2752"/>
        <end position="2773"/>
    </location>
</feature>
<feature type="region of interest" description="Disordered" evidence="7">
    <location>
        <begin position="2248"/>
        <end position="2267"/>
    </location>
</feature>
<evidence type="ECO:0000256" key="6">
    <source>
        <dbReference type="ARBA" id="ARBA00022807"/>
    </source>
</evidence>
<accession>A0A835XZU7</accession>
<proteinExistence type="predicted"/>
<evidence type="ECO:0000259" key="8">
    <source>
        <dbReference type="Pfam" id="PF12340"/>
    </source>
</evidence>
<dbReference type="InterPro" id="IPR051346">
    <property type="entry name" value="OTU_Deubiquitinase"/>
</dbReference>
<feature type="region of interest" description="Disordered" evidence="7">
    <location>
        <begin position="203"/>
        <end position="223"/>
    </location>
</feature>
<dbReference type="Proteomes" id="UP000612055">
    <property type="component" value="Unassembled WGS sequence"/>
</dbReference>
<feature type="compositionally biased region" description="Acidic residues" evidence="7">
    <location>
        <begin position="2752"/>
        <end position="2767"/>
    </location>
</feature>
<dbReference type="Pfam" id="PF12359">
    <property type="entry name" value="DUF3645"/>
    <property type="match status" value="1"/>
</dbReference>
<dbReference type="InterPro" id="IPR022099">
    <property type="entry name" value="DUF3638"/>
</dbReference>
<keyword evidence="6" id="KW-0788">Thiol protease</keyword>
<evidence type="ECO:0000259" key="9">
    <source>
        <dbReference type="Pfam" id="PF12359"/>
    </source>
</evidence>
<keyword evidence="11" id="KW-1185">Reference proteome</keyword>
<evidence type="ECO:0000313" key="11">
    <source>
        <dbReference type="Proteomes" id="UP000612055"/>
    </source>
</evidence>
<dbReference type="GO" id="GO:0004843">
    <property type="term" value="F:cysteine-type deubiquitinase activity"/>
    <property type="evidence" value="ECO:0007669"/>
    <property type="project" value="UniProtKB-EC"/>
</dbReference>
<dbReference type="EC" id="3.4.19.12" evidence="2"/>
<reference evidence="10" key="1">
    <citation type="journal article" date="2020" name="bioRxiv">
        <title>Comparative genomics of Chlamydomonas.</title>
        <authorList>
            <person name="Craig R.J."/>
            <person name="Hasan A.R."/>
            <person name="Ness R.W."/>
            <person name="Keightley P.D."/>
        </authorList>
    </citation>
    <scope>NUCLEOTIDE SEQUENCE</scope>
    <source>
        <strain evidence="10">CCAP 11/70</strain>
    </source>
</reference>
<dbReference type="GO" id="GO:0006508">
    <property type="term" value="P:proteolysis"/>
    <property type="evidence" value="ECO:0007669"/>
    <property type="project" value="UniProtKB-KW"/>
</dbReference>
<evidence type="ECO:0000256" key="4">
    <source>
        <dbReference type="ARBA" id="ARBA00022786"/>
    </source>
</evidence>
<dbReference type="OrthoDB" id="538905at2759"/>
<evidence type="ECO:0000256" key="1">
    <source>
        <dbReference type="ARBA" id="ARBA00000707"/>
    </source>
</evidence>
<keyword evidence="3" id="KW-0645">Protease</keyword>
<dbReference type="PANTHER" id="PTHR13367:SF33">
    <property type="entry name" value="P-LOOP CONTAINING NUCLEOSIDE TRIPHOSPHATE HYDROLASE PROTEIN"/>
    <property type="match status" value="1"/>
</dbReference>
<evidence type="ECO:0000256" key="7">
    <source>
        <dbReference type="SAM" id="MobiDB-lite"/>
    </source>
</evidence>
<comment type="caution">
    <text evidence="10">The sequence shown here is derived from an EMBL/GenBank/DDBJ whole genome shotgun (WGS) entry which is preliminary data.</text>
</comment>
<evidence type="ECO:0000256" key="3">
    <source>
        <dbReference type="ARBA" id="ARBA00022670"/>
    </source>
</evidence>
<feature type="domain" description="DUF3638" evidence="8">
    <location>
        <begin position="1876"/>
        <end position="2102"/>
    </location>
</feature>
<gene>
    <name evidence="10" type="ORF">HYH03_009551</name>
</gene>
<dbReference type="EMBL" id="JAEHOE010000047">
    <property type="protein sequence ID" value="KAG2492053.1"/>
    <property type="molecule type" value="Genomic_DNA"/>
</dbReference>
<comment type="catalytic activity">
    <reaction evidence="1">
        <text>Thiol-dependent hydrolysis of ester, thioester, amide, peptide and isopeptide bonds formed by the C-terminal Gly of ubiquitin (a 76-residue protein attached to proteins as an intracellular targeting signal).</text>
        <dbReference type="EC" id="3.4.19.12"/>
    </reaction>
</comment>
<sequence length="2965" mass="320340">MAIEQDVDAARADGALLQSIFAFPTAPASQLQSQAGIRGLVELFARFVVTLQHESGQPATTRTLWPGLKHPDLDALAAAAAAAGNSQTVTLFPDFGAALLALAPGPDSIQPRPGTLALHLVCLDSWEFWAHSSPGGIQHTAMSSGHTLLACGHLRAEDHGRLVQLVHTLTSKALSKRKEGDKGYLRTPAFIRSVVEAAVAAVGKGDTEPEPSADITSRGGFADVGQHTGGDTVRDTCWPLVRSVLQVLLARAPGCSPSSPPALLFRWALAHLELWLLQGQLRRLTSNTAGPTAVTNAMHMLECAAGMAAALADEGHDVSAFEAACASARACIEEAVAQRALRQAQGFELPDEGSPGLTGEAALPGGTLPERLEPRTEEGGLEAARRRAAINLGSVPLLFPGSAFSGVLNLLRTQRQWSSPAEDVQYQLVLRSVERELFSRAVTAFDASSNRLSVGEVAALEEVVDSYRLTLQRFLDTPAAKSAAAEGALLRAELYSRELLVVWVAYCLIHAAADHEYGIVQQYGVALSYTDLRHLALSDRAAVDAALAVAAYLQRRTVPGRELFSLRDGGSSTFEMARSFAASNSRLQQLWQQEQEDAEARQNQHWAEVLRKKALARKLRSELYQLQSEGASLQSTLDRVRSRYNSGGRHAPSYYELQQASYDVSDNQSKQDSKQREIEAAEKAPSAVLQPLPAAPGAARVWVFFLHMPPLFRSLSRASFLAQQMLLPRPLSSDLSKAVAVENLKTSLASHYNSYRAVQQYLQVPTQTVSGTDGAVQLWSPFSAPEAKDVGPKHVDRFCGPSDGVWHPDSLLPCMGWAGSGAAADQQLRLSSYFNPFASLPAAAVEAFFTAALPAGAEALQWALHTPEVPAADRGNMAIAQQDQRPPWLGKPAFLTFVALRAFPLRQLWRLCVALREHVLPLGHPAVHVLVRQLLYHMGTLTDGPDPQLLWRTGWDEEPNGVLPTLCGELAALAEQLDPSPREHEAVLLLGPVAAYVASFYPPCLAVARRFAAMTSRVADELEAEIEAHAGDERLSEVLQAKQCRWRAMSLLCYDSDALAEPGDAAAMARLMVLVNHGRVFLHDHALLAQGEALQLRAHNVIARRIAFLVQAAKQHPDMLTAAVGAVLRGRDLGGLRWSQLPGSEASFEAVGPGGRLYSLNLLDGTVLFDGWPPSRLPKEVTQHPLYVRTFGDWSFEVAGGTEAGAASTRQTLRPVNGRLYEFTSGQGGQSLAVTEVDVERRVRLELLDVGEDHGCGEWGKQLPPRLRELYSHWLCRERGVIVLRPLSFEEHAIHFVIECSTPDGAASSSSGPVLYDCRRVPLHLQRLHWLELLSDHQAELTDQLVLLCGCAVLNTILAKLEDINFIHCFQPSPSRAAQPASYRLLFEVPRYGLEFEVRSGGELTSRDYPGYRLCRRQLLVDAGSDAGYGSDHVSYTLPEFHQYLVLERSPAVRQRPVGAQRADELVLIPAGPVQRNGGQVAVVVSSGCGASLKAHCYEVHGRFGHLRASAVLPRLQLAALYAATGTLLPEPSSRAAGGQMAMTLLRQSWGTRPLTEEEVQQLSSAGRLGGHLASGLRPLAAELAAAASQLSDLYSEPGAPAGLNDGATPQDACIAYEQDVARAHKGWAGLNPRHRLSASEERRVLGLSPELPPEPEWQRRRLYKPSSVPERLPVPDGYVTEKEKQLASLVKRPSEGPCSAEGACPAYPLAPSGGAHRTPLAAAMHQELAESWRQHHKLTAAEHMRLDTSQLLPTLKRVKAEVSERRAAAEAFLLRHASAVPEDVGCHGAAFRLLRLSSAAPSAGPLDLLVAAWRPEVLRQYNPFLSDQAVAGLREGVLTWLALCVLEDRLGRLEALAEAGEEYRVQLVQELLVRRVWDLRVHPEWLVFEVEGRLQIRPQQYAVAAHLMDPANAGAIAQLNMGEGKTRVILPMLALHWAGGNRMVRLNFLSVLLDEAYGHLHTHLTASVLGRKLFTLPFHRDVELTEARVQAMASAMRHCQQDGGLVLVAPEHRLSLLLKRTEVGLKAETGGEADRQAADRCCSALDELAALPYMDVLDESDELLHHRFQLIYACGAPMGLPAVAERSGMVQALLAALSHLAASGRLPLPEGAAVLEPPSAASAQPGAQLGPQPSAPPPGSFCGLRLLPGEALSEAALRELRRALAEELAEHPPLQLHWLSEHPLKARILACILDTSLPAEEHLGPDVAGRGGGQLTPDRVCQVLALRGLLGCGVMEHGLQKRHRVDYGIDRSTPQRPAQPPGARGRTRMAVPFRAAHVPSERSEFAQPDVALLLTHLSYYQDGLSADELQAALAKLLAMGPSARRYDYEERWLPLARDRIAEEHLPLLDSAAKLDPSNPTQMQLLHAYFSHNTATVDFWLTYCVLPTETRQFPQRLAASAWHLAGRGGGGVVGFSGTNDNHRLLPLQVHKAEPEEPSLAATNGKMLHVIVEHSLGFTTLPAESGGLPAWQALLDTALALQRRGVELSALIDCGALLAGTSNRSAAAYLLSRLDRGRYRGVTYFDEGQRFWVVEDRQGRRAPRHASPIPEADTFVLFDEARCRGADLKLRLGAVGLLTLGPGSTKDKVMQAAGRLRQLGRGQKLWLTAAPDIAAKIRCASGVATGTSLDARPCRSAAEAVLRWVMANTVDATLAGVQAWADQGLTFAASGGVPQPADELLELADFYGGSKGLVSVAQAVEALAVAKQGGAQAGRAPPVGAGGVLFSTQIVELSAEYGEGHMVVAGGRADEECERELEQEEEEEEEVEREQNLAPDSLHGIPWSTKVYATDNFLVTASPRPSPLNEYLRPLDALVLFPGSGEALLISEREADRLLGALWQRRPRAVASRGGAPLLLSLCYLRDAWSSGAVPRLAVSLETGTTLSGSGMGLAAAGAAPASLDARALVSMQLFNGEASYARGAARREVRALMVGRREEAEALAGMRGKGVALPKSDLERAVEGVREDG</sequence>
<organism evidence="10 11">
    <name type="scientific">Edaphochlamys debaryana</name>
    <dbReference type="NCBI Taxonomy" id="47281"/>
    <lineage>
        <taxon>Eukaryota</taxon>
        <taxon>Viridiplantae</taxon>
        <taxon>Chlorophyta</taxon>
        <taxon>core chlorophytes</taxon>
        <taxon>Chlorophyceae</taxon>
        <taxon>CS clade</taxon>
        <taxon>Chlamydomonadales</taxon>
        <taxon>Chlamydomonadales incertae sedis</taxon>
        <taxon>Edaphochlamys</taxon>
    </lineage>
</organism>
<evidence type="ECO:0000313" key="10">
    <source>
        <dbReference type="EMBL" id="KAG2492053.1"/>
    </source>
</evidence>
<feature type="region of interest" description="Disordered" evidence="7">
    <location>
        <begin position="665"/>
        <end position="684"/>
    </location>
</feature>
<feature type="region of interest" description="Disordered" evidence="7">
    <location>
        <begin position="348"/>
        <end position="375"/>
    </location>
</feature>
<feature type="compositionally biased region" description="Basic and acidic residues" evidence="7">
    <location>
        <begin position="669"/>
        <end position="682"/>
    </location>
</feature>
<name>A0A835XZU7_9CHLO</name>